<accession>A0ABT2SKP3</accession>
<sequence>MWISKYFVYFVIFSCMGWIYESIFCTVKSGSWQNRGFLYGPVCPIYGVGAATIMALMDWFTSQNQGEISYTWWQVFLVAFFGSIVLEYVTSWGLEKLFHAYWWDYSDVPLNINGRVCFPASVGFGVAGLLVIYVIAPVTRDATTWITPILMELFSLIFMALLAADATLTVSALTGFERNVAAMEEALNQHMEQFVSTVQQRSQAAGEALEEKKQAASDRLAEERLRFIRESLERVTKRMGSGHRAALNRVKGFKGYGTERKSKIRNIFHQTVKKYRKSGEQA</sequence>
<feature type="coiled-coil region" evidence="1">
    <location>
        <begin position="173"/>
        <end position="226"/>
    </location>
</feature>
<evidence type="ECO:0000256" key="1">
    <source>
        <dbReference type="SAM" id="Coils"/>
    </source>
</evidence>
<feature type="transmembrane region" description="Helical" evidence="2">
    <location>
        <begin position="142"/>
        <end position="164"/>
    </location>
</feature>
<evidence type="ECO:0000313" key="3">
    <source>
        <dbReference type="EMBL" id="MCU6725041.1"/>
    </source>
</evidence>
<reference evidence="3 4" key="1">
    <citation type="journal article" date="2021" name="ISME Commun">
        <title>Automated analysis of genomic sequences facilitates high-throughput and comprehensive description of bacteria.</title>
        <authorList>
            <person name="Hitch T.C.A."/>
        </authorList>
    </citation>
    <scope>NUCLEOTIDE SEQUENCE [LARGE SCALE GENOMIC DNA]</scope>
    <source>
        <strain evidence="3 4">Sanger_29</strain>
    </source>
</reference>
<dbReference type="EMBL" id="JAOQKE010000005">
    <property type="protein sequence ID" value="MCU6725041.1"/>
    <property type="molecule type" value="Genomic_DNA"/>
</dbReference>
<dbReference type="Proteomes" id="UP001652338">
    <property type="component" value="Unassembled WGS sequence"/>
</dbReference>
<dbReference type="InterPro" id="IPR010540">
    <property type="entry name" value="CmpB_TMEM229"/>
</dbReference>
<organism evidence="3 4">
    <name type="scientific">Muricoprocola aceti</name>
    <dbReference type="NCBI Taxonomy" id="2981772"/>
    <lineage>
        <taxon>Bacteria</taxon>
        <taxon>Bacillati</taxon>
        <taxon>Bacillota</taxon>
        <taxon>Clostridia</taxon>
        <taxon>Lachnospirales</taxon>
        <taxon>Lachnospiraceae</taxon>
        <taxon>Muricoprocola</taxon>
    </lineage>
</organism>
<keyword evidence="1" id="KW-0175">Coiled coil</keyword>
<feature type="transmembrane region" description="Helical" evidence="2">
    <location>
        <begin position="6"/>
        <end position="25"/>
    </location>
</feature>
<name>A0ABT2SKP3_9FIRM</name>
<protein>
    <submittedName>
        <fullName evidence="3">Metal-dependent phosphohydrolase</fullName>
    </submittedName>
</protein>
<proteinExistence type="predicted"/>
<evidence type="ECO:0000313" key="4">
    <source>
        <dbReference type="Proteomes" id="UP001652338"/>
    </source>
</evidence>
<evidence type="ECO:0000256" key="2">
    <source>
        <dbReference type="SAM" id="Phobius"/>
    </source>
</evidence>
<feature type="transmembrane region" description="Helical" evidence="2">
    <location>
        <begin position="72"/>
        <end position="95"/>
    </location>
</feature>
<keyword evidence="2" id="KW-0472">Membrane</keyword>
<keyword evidence="2" id="KW-1133">Transmembrane helix</keyword>
<comment type="caution">
    <text evidence="3">The sequence shown here is derived from an EMBL/GenBank/DDBJ whole genome shotgun (WGS) entry which is preliminary data.</text>
</comment>
<gene>
    <name evidence="3" type="ORF">OCV47_06715</name>
</gene>
<dbReference type="Pfam" id="PF06541">
    <property type="entry name" value="ABC_trans_CmpB"/>
    <property type="match status" value="1"/>
</dbReference>
<keyword evidence="4" id="KW-1185">Reference proteome</keyword>
<dbReference type="RefSeq" id="WP_262654445.1">
    <property type="nucleotide sequence ID" value="NZ_JAOQKE010000005.1"/>
</dbReference>
<keyword evidence="2" id="KW-0812">Transmembrane</keyword>
<feature type="transmembrane region" description="Helical" evidence="2">
    <location>
        <begin position="37"/>
        <end position="60"/>
    </location>
</feature>
<feature type="transmembrane region" description="Helical" evidence="2">
    <location>
        <begin position="116"/>
        <end position="136"/>
    </location>
</feature>